<dbReference type="PROSITE" id="PS51257">
    <property type="entry name" value="PROKAR_LIPOPROTEIN"/>
    <property type="match status" value="1"/>
</dbReference>
<dbReference type="PANTHER" id="PTHR30024">
    <property type="entry name" value="ALIPHATIC SULFONATES-BINDING PROTEIN-RELATED"/>
    <property type="match status" value="1"/>
</dbReference>
<evidence type="ECO:0000313" key="4">
    <source>
        <dbReference type="EMBL" id="SDZ30930.1"/>
    </source>
</evidence>
<evidence type="ECO:0000256" key="2">
    <source>
        <dbReference type="SAM" id="SignalP"/>
    </source>
</evidence>
<evidence type="ECO:0000256" key="1">
    <source>
        <dbReference type="SAM" id="MobiDB-lite"/>
    </source>
</evidence>
<sequence>MTKIAKCLLLACCFFLLAACNATGEEGEVKEKTDDGTAAQEQQGEDMAESGDDAADHGEQTFTFLAPKSAPLLPALLMEEGTVAGPALEISTWDTIEQLLAAVQGNEADFAAVPLNVAANLHAKGLPVQLIDVNTWGTIYLVSVDPEVATLEDLENEEIYVSHQSGPPDILFQHFLDQDGLTDKVTVHYSTPAEISQLLLGGKVKHAVLPEPALSAARSQLQGDFVQVIDFQAAWETLYGMDLPQAGIIVNSEFAAENPQAVEQFLQSYQEAIDLLHAEPEKAAALAEEAIGMKQPLIETALNHMKIMSVAALDAKPVIEQYFEVLFDSQPDAIGGQLPDEGFYFQE</sequence>
<feature type="region of interest" description="Disordered" evidence="1">
    <location>
        <begin position="26"/>
        <end position="55"/>
    </location>
</feature>
<dbReference type="InterPro" id="IPR015168">
    <property type="entry name" value="SsuA/THI5"/>
</dbReference>
<dbReference type="Pfam" id="PF09084">
    <property type="entry name" value="NMT1"/>
    <property type="match status" value="1"/>
</dbReference>
<feature type="domain" description="SsuA/THI5-like" evidence="3">
    <location>
        <begin position="99"/>
        <end position="283"/>
    </location>
</feature>
<dbReference type="AlphaFoldDB" id="A0A1H3RZC1"/>
<dbReference type="Proteomes" id="UP000198935">
    <property type="component" value="Unassembled WGS sequence"/>
</dbReference>
<gene>
    <name evidence="4" type="ORF">SAMN05421736_109139</name>
</gene>
<accession>A0A1H3RZC1</accession>
<dbReference type="SUPFAM" id="SSF53850">
    <property type="entry name" value="Periplasmic binding protein-like II"/>
    <property type="match status" value="1"/>
</dbReference>
<organism evidence="4 5">
    <name type="scientific">Evansella caseinilytica</name>
    <dbReference type="NCBI Taxonomy" id="1503961"/>
    <lineage>
        <taxon>Bacteria</taxon>
        <taxon>Bacillati</taxon>
        <taxon>Bacillota</taxon>
        <taxon>Bacilli</taxon>
        <taxon>Bacillales</taxon>
        <taxon>Bacillaceae</taxon>
        <taxon>Evansella</taxon>
    </lineage>
</organism>
<dbReference type="STRING" id="1503961.SAMN05421736_109139"/>
<feature type="compositionally biased region" description="Acidic residues" evidence="1">
    <location>
        <begin position="43"/>
        <end position="53"/>
    </location>
</feature>
<protein>
    <submittedName>
        <fullName evidence="4">NitT/TauT family transport system substrate-binding protein</fullName>
    </submittedName>
</protein>
<dbReference type="Gene3D" id="3.40.190.10">
    <property type="entry name" value="Periplasmic binding protein-like II"/>
    <property type="match status" value="2"/>
</dbReference>
<dbReference type="InterPro" id="IPR027024">
    <property type="entry name" value="UCP027386_ABC_sbc_TM0202"/>
</dbReference>
<feature type="chain" id="PRO_5038904178" evidence="2">
    <location>
        <begin position="25"/>
        <end position="347"/>
    </location>
</feature>
<keyword evidence="5" id="KW-1185">Reference proteome</keyword>
<dbReference type="EMBL" id="FNPI01000009">
    <property type="protein sequence ID" value="SDZ30930.1"/>
    <property type="molecule type" value="Genomic_DNA"/>
</dbReference>
<proteinExistence type="predicted"/>
<keyword evidence="2" id="KW-0732">Signal</keyword>
<dbReference type="PIRSF" id="PIRSF027386">
    <property type="entry name" value="UCP027386_ABC_sbc_TM0202"/>
    <property type="match status" value="1"/>
</dbReference>
<evidence type="ECO:0000259" key="3">
    <source>
        <dbReference type="Pfam" id="PF09084"/>
    </source>
</evidence>
<evidence type="ECO:0000313" key="5">
    <source>
        <dbReference type="Proteomes" id="UP000198935"/>
    </source>
</evidence>
<dbReference type="PANTHER" id="PTHR30024:SF46">
    <property type="entry name" value="ABC TRANSPORTER, SUBSTRATE-BINDING LIPOPROTEIN"/>
    <property type="match status" value="1"/>
</dbReference>
<name>A0A1H3RZC1_9BACI</name>
<feature type="signal peptide" evidence="2">
    <location>
        <begin position="1"/>
        <end position="24"/>
    </location>
</feature>
<dbReference type="OrthoDB" id="9814375at2"/>
<reference evidence="5" key="1">
    <citation type="submission" date="2016-10" db="EMBL/GenBank/DDBJ databases">
        <authorList>
            <person name="Varghese N."/>
            <person name="Submissions S."/>
        </authorList>
    </citation>
    <scope>NUCLEOTIDE SEQUENCE [LARGE SCALE GENOMIC DNA]</scope>
    <source>
        <strain evidence="5">SP</strain>
    </source>
</reference>